<protein>
    <submittedName>
        <fullName evidence="1">Uncharacterized protein</fullName>
    </submittedName>
</protein>
<name>A0AB38YBP3_9GAMM</name>
<dbReference type="EMBL" id="CP101717">
    <property type="protein sequence ID" value="WLD56780.1"/>
    <property type="molecule type" value="Genomic_DNA"/>
</dbReference>
<reference evidence="1" key="1">
    <citation type="submission" date="2022-07" db="EMBL/GenBank/DDBJ databases">
        <title>Complete genome sequence of Salinispirillum sp. LH10-3-1 capable of multiple carbohydrate inversion isolated from a soda lake.</title>
        <authorList>
            <person name="Liu J."/>
            <person name="Zhai Y."/>
            <person name="Zhang H."/>
            <person name="Yang H."/>
            <person name="Qu J."/>
            <person name="Li J."/>
        </authorList>
    </citation>
    <scope>NUCLEOTIDE SEQUENCE</scope>
    <source>
        <strain evidence="1">LH 10-3-1</strain>
    </source>
</reference>
<proteinExistence type="predicted"/>
<dbReference type="RefSeq" id="WP_304994064.1">
    <property type="nucleotide sequence ID" value="NZ_CP101717.1"/>
</dbReference>
<dbReference type="AlphaFoldDB" id="A0AB38YBP3"/>
<evidence type="ECO:0000313" key="1">
    <source>
        <dbReference type="EMBL" id="WLD56780.1"/>
    </source>
</evidence>
<accession>A0AB38YBP3</accession>
<sequence length="154" mass="16730">MLLLIVAAAVLSGAIAYSVFPWLRHFYTDAPLWVAQAPDSCDLHQSSCRVTVPGGWVELSLSPNPIELLTPLSVQVTTSGVSSAGVQVDFSSPDMYMGYNRPTLQATENHGEYVGATSLAICILETMTWEARVLLEQPDGVGAVSFFFTTTRRF</sequence>
<organism evidence="1">
    <name type="scientific">Salinispirillum sp. LH 10-3-1</name>
    <dbReference type="NCBI Taxonomy" id="2952525"/>
    <lineage>
        <taxon>Bacteria</taxon>
        <taxon>Pseudomonadati</taxon>
        <taxon>Pseudomonadota</taxon>
        <taxon>Gammaproteobacteria</taxon>
        <taxon>Oceanospirillales</taxon>
        <taxon>Saccharospirillaceae</taxon>
        <taxon>Salinispirillum</taxon>
    </lineage>
</organism>
<gene>
    <name evidence="1" type="ORF">NFC81_08550</name>
</gene>